<evidence type="ECO:0000313" key="2">
    <source>
        <dbReference type="EMBL" id="TGU74189.1"/>
    </source>
</evidence>
<name>A0A4S1CKI2_9BACT</name>
<evidence type="ECO:0000313" key="3">
    <source>
        <dbReference type="Proteomes" id="UP000306416"/>
    </source>
</evidence>
<feature type="transmembrane region" description="Helical" evidence="1">
    <location>
        <begin position="26"/>
        <end position="43"/>
    </location>
</feature>
<sequence length="49" mass="5451">MLKAIIVVLLVVWLIGLVTHYTFGGYLHLLLGIAGILVILNLIQKKRPL</sequence>
<dbReference type="InterPro" id="IPR043727">
    <property type="entry name" value="Lmo0937-like"/>
</dbReference>
<comment type="caution">
    <text evidence="2">The sequence shown here is derived from an EMBL/GenBank/DDBJ whole genome shotgun (WGS) entry which is preliminary data.</text>
</comment>
<evidence type="ECO:0000256" key="1">
    <source>
        <dbReference type="SAM" id="Phobius"/>
    </source>
</evidence>
<keyword evidence="1" id="KW-1133">Transmembrane helix</keyword>
<gene>
    <name evidence="2" type="ORF">E4633_01600</name>
</gene>
<proteinExistence type="predicted"/>
<dbReference type="Pfam" id="PF18919">
    <property type="entry name" value="DUF5670"/>
    <property type="match status" value="1"/>
</dbReference>
<keyword evidence="3" id="KW-1185">Reference proteome</keyword>
<protein>
    <submittedName>
        <fullName evidence="2">Lmo0937 family membrane protein</fullName>
    </submittedName>
</protein>
<dbReference type="AlphaFoldDB" id="A0A4S1CKI2"/>
<dbReference type="RefSeq" id="WP_135868526.1">
    <property type="nucleotide sequence ID" value="NZ_SRSC01000001.1"/>
</dbReference>
<accession>A0A4S1CKI2</accession>
<keyword evidence="1" id="KW-0472">Membrane</keyword>
<dbReference type="Proteomes" id="UP000306416">
    <property type="component" value="Unassembled WGS sequence"/>
</dbReference>
<dbReference type="EMBL" id="SRSC01000001">
    <property type="protein sequence ID" value="TGU74189.1"/>
    <property type="molecule type" value="Genomic_DNA"/>
</dbReference>
<organism evidence="2 3">
    <name type="scientific">Geomonas terrae</name>
    <dbReference type="NCBI Taxonomy" id="2562681"/>
    <lineage>
        <taxon>Bacteria</taxon>
        <taxon>Pseudomonadati</taxon>
        <taxon>Thermodesulfobacteriota</taxon>
        <taxon>Desulfuromonadia</taxon>
        <taxon>Geobacterales</taxon>
        <taxon>Geobacteraceae</taxon>
        <taxon>Geomonas</taxon>
    </lineage>
</organism>
<keyword evidence="1" id="KW-0812">Transmembrane</keyword>
<reference evidence="2 3" key="1">
    <citation type="submission" date="2019-04" db="EMBL/GenBank/DDBJ databases">
        <title>Geobacter oryzae sp. nov., ferric-reducing bacteria isolated from paddy soil.</title>
        <authorList>
            <person name="Xu Z."/>
            <person name="Masuda Y."/>
            <person name="Itoh H."/>
            <person name="Senoo K."/>
        </authorList>
    </citation>
    <scope>NUCLEOTIDE SEQUENCE [LARGE SCALE GENOMIC DNA]</scope>
    <source>
        <strain evidence="2 3">Red111</strain>
    </source>
</reference>
<dbReference type="NCBIfam" id="NF033488">
    <property type="entry name" value="lmo0937_fam_TM"/>
    <property type="match status" value="1"/>
</dbReference>